<sequence>MAEDLNHFAKYQTFSSYSTIFNEMETQSQTQTLRRNPLEYYTKRGLDPPKTIYGDPAKILDHQDSLKQDQTKEINTVGSVHHFASEINRLCSEVGKIIQKPQAIKDQLNHKKKKSQEQLQNNPSSDIQIQQINSFNNFNPQIQQQNQKLQTQDQLYDQYHNRGDQPIKPNCLKQDIRLAFLPQNQQIDSLQQQMQISQLRDEQPFQAQKKTVQQLYQRNHKSVFTVEEQSKQMKINQKPQVNSLTELAQHQDEEIQKAIQILQGGLKKSSK</sequence>
<evidence type="ECO:0000313" key="2">
    <source>
        <dbReference type="Proteomes" id="UP000692954"/>
    </source>
</evidence>
<reference evidence="1" key="1">
    <citation type="submission" date="2021-01" db="EMBL/GenBank/DDBJ databases">
        <authorList>
            <consortium name="Genoscope - CEA"/>
            <person name="William W."/>
        </authorList>
    </citation>
    <scope>NUCLEOTIDE SEQUENCE</scope>
</reference>
<dbReference type="Proteomes" id="UP000692954">
    <property type="component" value="Unassembled WGS sequence"/>
</dbReference>
<dbReference type="AlphaFoldDB" id="A0A8S1L3Y8"/>
<comment type="caution">
    <text evidence="1">The sequence shown here is derived from an EMBL/GenBank/DDBJ whole genome shotgun (WGS) entry which is preliminary data.</text>
</comment>
<accession>A0A8S1L3Y8</accession>
<dbReference type="OrthoDB" id="306685at2759"/>
<protein>
    <submittedName>
        <fullName evidence="1">Uncharacterized protein</fullName>
    </submittedName>
</protein>
<organism evidence="1 2">
    <name type="scientific">Paramecium sonneborni</name>
    <dbReference type="NCBI Taxonomy" id="65129"/>
    <lineage>
        <taxon>Eukaryota</taxon>
        <taxon>Sar</taxon>
        <taxon>Alveolata</taxon>
        <taxon>Ciliophora</taxon>
        <taxon>Intramacronucleata</taxon>
        <taxon>Oligohymenophorea</taxon>
        <taxon>Peniculida</taxon>
        <taxon>Parameciidae</taxon>
        <taxon>Paramecium</taxon>
    </lineage>
</organism>
<proteinExistence type="predicted"/>
<keyword evidence="2" id="KW-1185">Reference proteome</keyword>
<name>A0A8S1L3Y8_9CILI</name>
<evidence type="ECO:0000313" key="1">
    <source>
        <dbReference type="EMBL" id="CAD8062568.1"/>
    </source>
</evidence>
<gene>
    <name evidence="1" type="ORF">PSON_ATCC_30995.1.T0160407</name>
</gene>
<dbReference type="EMBL" id="CAJJDN010000016">
    <property type="protein sequence ID" value="CAD8062568.1"/>
    <property type="molecule type" value="Genomic_DNA"/>
</dbReference>